<dbReference type="EMBL" id="JBHSBD010000066">
    <property type="protein sequence ID" value="MFC3969555.1"/>
    <property type="molecule type" value="Genomic_DNA"/>
</dbReference>
<gene>
    <name evidence="1" type="ORF">ACFOVS_15680</name>
</gene>
<comment type="caution">
    <text evidence="1">The sequence shown here is derived from an EMBL/GenBank/DDBJ whole genome shotgun (WGS) entry which is preliminary data.</text>
</comment>
<accession>A0ABV8EAI2</accession>
<reference evidence="2" key="1">
    <citation type="journal article" date="2019" name="Int. J. Syst. Evol. Microbiol.">
        <title>The Global Catalogue of Microorganisms (GCM) 10K type strain sequencing project: providing services to taxonomists for standard genome sequencing and annotation.</title>
        <authorList>
            <consortium name="The Broad Institute Genomics Platform"/>
            <consortium name="The Broad Institute Genome Sequencing Center for Infectious Disease"/>
            <person name="Wu L."/>
            <person name="Ma J."/>
        </authorList>
    </citation>
    <scope>NUCLEOTIDE SEQUENCE [LARGE SCALE GENOMIC DNA]</scope>
    <source>
        <strain evidence="2">TBRC 5781</strain>
    </source>
</reference>
<organism evidence="1 2">
    <name type="scientific">Rhizobium lemnae</name>
    <dbReference type="NCBI Taxonomy" id="1214924"/>
    <lineage>
        <taxon>Bacteria</taxon>
        <taxon>Pseudomonadati</taxon>
        <taxon>Pseudomonadota</taxon>
        <taxon>Alphaproteobacteria</taxon>
        <taxon>Hyphomicrobiales</taxon>
        <taxon>Rhizobiaceae</taxon>
        <taxon>Rhizobium/Agrobacterium group</taxon>
        <taxon>Rhizobium</taxon>
    </lineage>
</organism>
<keyword evidence="2" id="KW-1185">Reference proteome</keyword>
<sequence length="142" mass="16270">MEQSLRPMKVCLSMVILTSSGLAMIDSIQVTDPMYPFIDAPPGDARKRILRPDWNVNKQIALNIRTIDYLMQFEEMHASQALNNLILGYYSLDYKNADLAQKARYDELLAIQKRWRDKMTLSTCGSHPMISAAQLLPQQIHD</sequence>
<evidence type="ECO:0000313" key="1">
    <source>
        <dbReference type="EMBL" id="MFC3969555.1"/>
    </source>
</evidence>
<dbReference type="RefSeq" id="WP_247262870.1">
    <property type="nucleotide sequence ID" value="NZ_JALJQZ010000085.1"/>
</dbReference>
<evidence type="ECO:0000313" key="2">
    <source>
        <dbReference type="Proteomes" id="UP001595697"/>
    </source>
</evidence>
<protein>
    <submittedName>
        <fullName evidence="1">Uncharacterized protein</fullName>
    </submittedName>
</protein>
<dbReference type="Proteomes" id="UP001595697">
    <property type="component" value="Unassembled WGS sequence"/>
</dbReference>
<name>A0ABV8EAI2_9HYPH</name>
<proteinExistence type="predicted"/>